<keyword evidence="4 7" id="KW-0285">Flavoprotein</keyword>
<dbReference type="Gene3D" id="1.10.540.10">
    <property type="entry name" value="Acyl-CoA dehydrogenase/oxidase, N-terminal domain"/>
    <property type="match status" value="1"/>
</dbReference>
<dbReference type="Pfam" id="PF00441">
    <property type="entry name" value="Acyl-CoA_dh_1"/>
    <property type="match status" value="1"/>
</dbReference>
<comment type="similarity">
    <text evidence="2 7">Belongs to the acyl-CoA dehydrogenase family.</text>
</comment>
<comment type="cofactor">
    <cofactor evidence="1 7">
        <name>FAD</name>
        <dbReference type="ChEBI" id="CHEBI:57692"/>
    </cofactor>
</comment>
<gene>
    <name evidence="11" type="ORF">C1I93_21985</name>
</gene>
<reference evidence="11 12" key="1">
    <citation type="submission" date="2018-01" db="EMBL/GenBank/DDBJ databases">
        <title>Draft genome sequence of Jishengella endophytica.</title>
        <authorList>
            <person name="Sahin N."/>
            <person name="Ay H."/>
            <person name="Saygin H."/>
        </authorList>
    </citation>
    <scope>NUCLEOTIDE SEQUENCE [LARGE SCALE GENOMIC DNA]</scope>
    <source>
        <strain evidence="11 12">DSM 45430</strain>
    </source>
</reference>
<evidence type="ECO:0000259" key="8">
    <source>
        <dbReference type="Pfam" id="PF00441"/>
    </source>
</evidence>
<feature type="domain" description="Acyl-CoA dehydrogenase/oxidase N-terminal" evidence="10">
    <location>
        <begin position="12"/>
        <end position="86"/>
    </location>
</feature>
<feature type="domain" description="Acyl-CoA dehydrogenase/oxidase C-terminal" evidence="8">
    <location>
        <begin position="197"/>
        <end position="346"/>
    </location>
</feature>
<evidence type="ECO:0000256" key="7">
    <source>
        <dbReference type="RuleBase" id="RU362125"/>
    </source>
</evidence>
<dbReference type="SUPFAM" id="SSF47203">
    <property type="entry name" value="Acyl-CoA dehydrogenase C-terminal domain-like"/>
    <property type="match status" value="1"/>
</dbReference>
<proteinExistence type="inferred from homology"/>
<dbReference type="Gene3D" id="2.40.110.10">
    <property type="entry name" value="Butyryl-CoA Dehydrogenase, subunit A, domain 2"/>
    <property type="match status" value="1"/>
</dbReference>
<name>A0A2W2BZH5_9ACTN</name>
<dbReference type="InterPro" id="IPR009075">
    <property type="entry name" value="AcylCo_DH/oxidase_C"/>
</dbReference>
<organism evidence="11 12">
    <name type="scientific">Micromonospora endophytica</name>
    <dbReference type="NCBI Taxonomy" id="515350"/>
    <lineage>
        <taxon>Bacteria</taxon>
        <taxon>Bacillati</taxon>
        <taxon>Actinomycetota</taxon>
        <taxon>Actinomycetes</taxon>
        <taxon>Micromonosporales</taxon>
        <taxon>Micromonosporaceae</taxon>
        <taxon>Micromonospora</taxon>
    </lineage>
</organism>
<evidence type="ECO:0000256" key="1">
    <source>
        <dbReference type="ARBA" id="ARBA00001974"/>
    </source>
</evidence>
<dbReference type="PANTHER" id="PTHR48083">
    <property type="entry name" value="MEDIUM-CHAIN SPECIFIC ACYL-COA DEHYDROGENASE, MITOCHONDRIAL-RELATED"/>
    <property type="match status" value="1"/>
</dbReference>
<dbReference type="InterPro" id="IPR006091">
    <property type="entry name" value="Acyl-CoA_Oxase/DH_mid-dom"/>
</dbReference>
<dbReference type="InterPro" id="IPR046373">
    <property type="entry name" value="Acyl-CoA_Oxase/DH_mid-dom_sf"/>
</dbReference>
<evidence type="ECO:0000256" key="2">
    <source>
        <dbReference type="ARBA" id="ARBA00009347"/>
    </source>
</evidence>
<dbReference type="SUPFAM" id="SSF56645">
    <property type="entry name" value="Acyl-CoA dehydrogenase NM domain-like"/>
    <property type="match status" value="1"/>
</dbReference>
<dbReference type="GO" id="GO:0005737">
    <property type="term" value="C:cytoplasm"/>
    <property type="evidence" value="ECO:0007669"/>
    <property type="project" value="TreeGrafter"/>
</dbReference>
<evidence type="ECO:0000259" key="9">
    <source>
        <dbReference type="Pfam" id="PF02770"/>
    </source>
</evidence>
<feature type="domain" description="Acyl-CoA oxidase/dehydrogenase middle" evidence="9">
    <location>
        <begin position="91"/>
        <end position="177"/>
    </location>
</feature>
<dbReference type="GO" id="GO:0033539">
    <property type="term" value="P:fatty acid beta-oxidation using acyl-CoA dehydrogenase"/>
    <property type="evidence" value="ECO:0007669"/>
    <property type="project" value="TreeGrafter"/>
</dbReference>
<protein>
    <submittedName>
        <fullName evidence="11">Acyl-CoA dehydrogenase</fullName>
    </submittedName>
</protein>
<dbReference type="Pfam" id="PF02771">
    <property type="entry name" value="Acyl-CoA_dh_N"/>
    <property type="match status" value="1"/>
</dbReference>
<dbReference type="InterPro" id="IPR037069">
    <property type="entry name" value="AcylCoA_DH/ox_N_sf"/>
</dbReference>
<keyword evidence="5 7" id="KW-0274">FAD</keyword>
<dbReference type="InterPro" id="IPR036250">
    <property type="entry name" value="AcylCo_DH-like_C"/>
</dbReference>
<dbReference type="GO" id="GO:0003995">
    <property type="term" value="F:acyl-CoA dehydrogenase activity"/>
    <property type="evidence" value="ECO:0007669"/>
    <property type="project" value="TreeGrafter"/>
</dbReference>
<evidence type="ECO:0000313" key="11">
    <source>
        <dbReference type="EMBL" id="PZF91040.1"/>
    </source>
</evidence>
<evidence type="ECO:0000256" key="4">
    <source>
        <dbReference type="ARBA" id="ARBA00022630"/>
    </source>
</evidence>
<accession>A0A2W2BZH5</accession>
<feature type="non-terminal residue" evidence="11">
    <location>
        <position position="1"/>
    </location>
</feature>
<dbReference type="Gene3D" id="1.20.140.10">
    <property type="entry name" value="Butyryl-CoA Dehydrogenase, subunit A, domain 3"/>
    <property type="match status" value="1"/>
</dbReference>
<evidence type="ECO:0000259" key="10">
    <source>
        <dbReference type="Pfam" id="PF02771"/>
    </source>
</evidence>
<evidence type="ECO:0000313" key="12">
    <source>
        <dbReference type="Proteomes" id="UP000248627"/>
    </source>
</evidence>
<keyword evidence="12" id="KW-1185">Reference proteome</keyword>
<dbReference type="Proteomes" id="UP000248627">
    <property type="component" value="Unassembled WGS sequence"/>
</dbReference>
<evidence type="ECO:0000256" key="5">
    <source>
        <dbReference type="ARBA" id="ARBA00022827"/>
    </source>
</evidence>
<dbReference type="RefSeq" id="WP_111245195.1">
    <property type="nucleotide sequence ID" value="NZ_POTX01000179.1"/>
</dbReference>
<evidence type="ECO:0000256" key="6">
    <source>
        <dbReference type="ARBA" id="ARBA00023002"/>
    </source>
</evidence>
<dbReference type="InterPro" id="IPR013786">
    <property type="entry name" value="AcylCoA_DH/ox_N"/>
</dbReference>
<dbReference type="InterPro" id="IPR009100">
    <property type="entry name" value="AcylCoA_DH/oxidase_NM_dom_sf"/>
</dbReference>
<sequence>GPDGAAVLSALQDAARDADLWALPLPTHLGGGGLDLTEYAPLAEMEGRSDFGPTALGSDLLLDATMLDRHATETIRERYLLPMLAGRGGPSFAMTEPGAPGSDPAALTTTATRTGEGWRITGRKWFTSRAASAAFTTVVCRTATSGDPRRAFSLFVVPTDAPGYRIRREIPVLGAGGQYEIALDIPVADDHLLGAPGEGLRIVGERLAVGRTLRCLRWLGQAHRAYALMLSRMTDRHTHGGPLADKQLLHAYVFDSHAEIAAARALTHAAVAALVDGRDTRVAVGTAKVVTARALHAVVDRAIQVYGAEGLTDDTPLPMLARTARTARILDGPDELHITTVARRLLAERH</sequence>
<evidence type="ECO:0000256" key="3">
    <source>
        <dbReference type="ARBA" id="ARBA00011738"/>
    </source>
</evidence>
<dbReference type="GO" id="GO:0050660">
    <property type="term" value="F:flavin adenine dinucleotide binding"/>
    <property type="evidence" value="ECO:0007669"/>
    <property type="project" value="InterPro"/>
</dbReference>
<dbReference type="PANTHER" id="PTHR48083:SF13">
    <property type="entry name" value="ACYL-COA DEHYDROGENASE FAMILY MEMBER 11"/>
    <property type="match status" value="1"/>
</dbReference>
<keyword evidence="6 7" id="KW-0560">Oxidoreductase</keyword>
<dbReference type="Pfam" id="PF02770">
    <property type="entry name" value="Acyl-CoA_dh_M"/>
    <property type="match status" value="1"/>
</dbReference>
<dbReference type="InterPro" id="IPR050741">
    <property type="entry name" value="Acyl-CoA_dehydrogenase"/>
</dbReference>
<dbReference type="EMBL" id="POTX01000179">
    <property type="protein sequence ID" value="PZF91040.1"/>
    <property type="molecule type" value="Genomic_DNA"/>
</dbReference>
<comment type="caution">
    <text evidence="11">The sequence shown here is derived from an EMBL/GenBank/DDBJ whole genome shotgun (WGS) entry which is preliminary data.</text>
</comment>
<dbReference type="AlphaFoldDB" id="A0A2W2BZH5"/>
<comment type="subunit">
    <text evidence="3">Homodimer.</text>
</comment>